<reference evidence="3" key="1">
    <citation type="submission" date="2025-08" db="UniProtKB">
        <authorList>
            <consortium name="Ensembl"/>
        </authorList>
    </citation>
    <scope>IDENTIFICATION</scope>
</reference>
<evidence type="ECO:0000256" key="1">
    <source>
        <dbReference type="SAM" id="MobiDB-lite"/>
    </source>
</evidence>
<dbReference type="PANTHER" id="PTHR28613">
    <property type="entry name" value="SI:CH211-232M10.4-RELATED"/>
    <property type="match status" value="1"/>
</dbReference>
<keyword evidence="2" id="KW-0472">Membrane</keyword>
<feature type="region of interest" description="Disordered" evidence="1">
    <location>
        <begin position="84"/>
        <end position="181"/>
    </location>
</feature>
<dbReference type="Pfam" id="PF15125">
    <property type="entry name" value="TMEM238"/>
    <property type="match status" value="1"/>
</dbReference>
<accession>A0A8C5FTE8</accession>
<evidence type="ECO:0000313" key="4">
    <source>
        <dbReference type="Proteomes" id="UP000694546"/>
    </source>
</evidence>
<dbReference type="Proteomes" id="UP000694546">
    <property type="component" value="Chromosome 22"/>
</dbReference>
<keyword evidence="2" id="KW-1133">Transmembrane helix</keyword>
<feature type="transmembrane region" description="Helical" evidence="2">
    <location>
        <begin position="245"/>
        <end position="266"/>
    </location>
</feature>
<dbReference type="GeneTree" id="ENSGT00940000162720"/>
<organism evidence="3 4">
    <name type="scientific">Gadus morhua</name>
    <name type="common">Atlantic cod</name>
    <dbReference type="NCBI Taxonomy" id="8049"/>
    <lineage>
        <taxon>Eukaryota</taxon>
        <taxon>Metazoa</taxon>
        <taxon>Chordata</taxon>
        <taxon>Craniata</taxon>
        <taxon>Vertebrata</taxon>
        <taxon>Euteleostomi</taxon>
        <taxon>Actinopterygii</taxon>
        <taxon>Neopterygii</taxon>
        <taxon>Teleostei</taxon>
        <taxon>Neoteleostei</taxon>
        <taxon>Acanthomorphata</taxon>
        <taxon>Zeiogadaria</taxon>
        <taxon>Gadariae</taxon>
        <taxon>Gadiformes</taxon>
        <taxon>Gadoidei</taxon>
        <taxon>Gadidae</taxon>
        <taxon>Gadus</taxon>
    </lineage>
</organism>
<keyword evidence="2" id="KW-0812">Transmembrane</keyword>
<name>A0A8C5FTE8_GADMO</name>
<dbReference type="InterPro" id="IPR029365">
    <property type="entry name" value="TMEM238"/>
</dbReference>
<sequence length="304" mass="33271">MSVLPAMLENDWWGRLRGREVAVCYCRAAQRSIAALLAQQGVLSLSAAFYRSVQHSIASDPQTLSSDPVLRPCPQTLRLCPQTLRPCPQTLRPSDPVLRPSDPVLRPSDPQTLSSDPVLRPSDPVLRPRPQTLRPCPQTLRPCPQTPSSDPQTLSSDPQTLPSDPQTLSSDPVRRPCPQTLRPCPQTLRPCPQTRSCLQAMQLKGLSHCKGALAFALLMDLLGGASLLLGVFAPLELNGQDFGDLLVYTGALLVVLSLGGWVLWYSGNIEGLPSRKELGHIGSAVDRLARNLSRRIHTFRSRHP</sequence>
<dbReference type="PANTHER" id="PTHR28613:SF5">
    <property type="entry name" value="TRANSMEMBRANE PROTEIN 238"/>
    <property type="match status" value="1"/>
</dbReference>
<evidence type="ECO:0008006" key="5">
    <source>
        <dbReference type="Google" id="ProtNLM"/>
    </source>
</evidence>
<feature type="transmembrane region" description="Helical" evidence="2">
    <location>
        <begin position="211"/>
        <end position="233"/>
    </location>
</feature>
<proteinExistence type="predicted"/>
<feature type="compositionally biased region" description="Polar residues" evidence="1">
    <location>
        <begin position="146"/>
        <end position="170"/>
    </location>
</feature>
<evidence type="ECO:0000256" key="2">
    <source>
        <dbReference type="SAM" id="Phobius"/>
    </source>
</evidence>
<dbReference type="AlphaFoldDB" id="A0A8C5FTE8"/>
<reference evidence="3" key="2">
    <citation type="submission" date="2025-09" db="UniProtKB">
        <authorList>
            <consortium name="Ensembl"/>
        </authorList>
    </citation>
    <scope>IDENTIFICATION</scope>
</reference>
<dbReference type="Ensembl" id="ENSGMOT00000051583.1">
    <property type="protein sequence ID" value="ENSGMOP00000059864.1"/>
    <property type="gene ID" value="ENSGMOG00000035486.1"/>
</dbReference>
<evidence type="ECO:0000313" key="3">
    <source>
        <dbReference type="Ensembl" id="ENSGMOP00000059864.1"/>
    </source>
</evidence>
<keyword evidence="4" id="KW-1185">Reference proteome</keyword>
<protein>
    <recommendedName>
        <fullName evidence="5">Transmembrane protein 238</fullName>
    </recommendedName>
</protein>